<sequence>MKLKYQGNARVKRAQLQRLRRTFKTLEMKVGEVCSIEESKDIDQLTVDELHASSLVHEQKVIDKRNEKQVMQVENVPRYGQGSGRGTFQRGRGYSRERGRGRSFMNRSAINCFRCGKQRHYQFKCPSLEKEAFNYAEFDEDEELLLMAYTKKSKVEREGIWFLDFGCSNHMTRDKTWFVELDESFKHTVRLGNSSKLAVEGRGSVRFEVKGITQTVTNVYCPQSHQQFSKHRVAIGEALGDLNQRRNLQNLSSTKGHEHTNNDE</sequence>
<evidence type="ECO:0000313" key="4">
    <source>
        <dbReference type="RefSeq" id="XP_022973227.1"/>
    </source>
</evidence>
<keyword evidence="1" id="KW-0479">Metal-binding</keyword>
<reference evidence="4" key="1">
    <citation type="submission" date="2025-08" db="UniProtKB">
        <authorList>
            <consortium name="RefSeq"/>
        </authorList>
    </citation>
    <scope>IDENTIFICATION</scope>
    <source>
        <tissue evidence="4">Young leaves</tissue>
    </source>
</reference>
<feature type="domain" description="CCHC-type" evidence="2">
    <location>
        <begin position="112"/>
        <end position="127"/>
    </location>
</feature>
<name>A0A6J1I6Z2_CUCMA</name>
<dbReference type="KEGG" id="cmax:111471793"/>
<dbReference type="GO" id="GO:0003676">
    <property type="term" value="F:nucleic acid binding"/>
    <property type="evidence" value="ECO:0007669"/>
    <property type="project" value="InterPro"/>
</dbReference>
<dbReference type="GeneID" id="111471793"/>
<dbReference type="SUPFAM" id="SSF57756">
    <property type="entry name" value="Retrovirus zinc finger-like domains"/>
    <property type="match status" value="1"/>
</dbReference>
<dbReference type="AlphaFoldDB" id="A0A6J1I6Z2"/>
<accession>A0A6J1I6Z2</accession>
<dbReference type="OrthoDB" id="2013098at2759"/>
<dbReference type="InterPro" id="IPR001878">
    <property type="entry name" value="Znf_CCHC"/>
</dbReference>
<gene>
    <name evidence="4" type="primary">LOC111471793</name>
</gene>
<keyword evidence="1" id="KW-0862">Zinc</keyword>
<evidence type="ECO:0000256" key="1">
    <source>
        <dbReference type="PROSITE-ProRule" id="PRU00047"/>
    </source>
</evidence>
<protein>
    <submittedName>
        <fullName evidence="4">Uncharacterized protein LOC111471793</fullName>
    </submittedName>
</protein>
<dbReference type="RefSeq" id="XP_022973227.1">
    <property type="nucleotide sequence ID" value="XM_023117459.1"/>
</dbReference>
<dbReference type="InterPro" id="IPR036875">
    <property type="entry name" value="Znf_CCHC_sf"/>
</dbReference>
<dbReference type="GO" id="GO:0008270">
    <property type="term" value="F:zinc ion binding"/>
    <property type="evidence" value="ECO:0007669"/>
    <property type="project" value="UniProtKB-KW"/>
</dbReference>
<proteinExistence type="predicted"/>
<dbReference type="InterPro" id="IPR054722">
    <property type="entry name" value="PolX-like_BBD"/>
</dbReference>
<keyword evidence="1" id="KW-0863">Zinc-finger</keyword>
<keyword evidence="3" id="KW-1185">Reference proteome</keyword>
<evidence type="ECO:0000313" key="3">
    <source>
        <dbReference type="Proteomes" id="UP000504608"/>
    </source>
</evidence>
<dbReference type="Proteomes" id="UP000504608">
    <property type="component" value="Unplaced"/>
</dbReference>
<dbReference type="PROSITE" id="PS50158">
    <property type="entry name" value="ZF_CCHC"/>
    <property type="match status" value="1"/>
</dbReference>
<evidence type="ECO:0000259" key="2">
    <source>
        <dbReference type="PROSITE" id="PS50158"/>
    </source>
</evidence>
<dbReference type="Pfam" id="PF22936">
    <property type="entry name" value="Pol_BBD"/>
    <property type="match status" value="1"/>
</dbReference>
<organism evidence="3 4">
    <name type="scientific">Cucurbita maxima</name>
    <name type="common">Pumpkin</name>
    <name type="synonym">Winter squash</name>
    <dbReference type="NCBI Taxonomy" id="3661"/>
    <lineage>
        <taxon>Eukaryota</taxon>
        <taxon>Viridiplantae</taxon>
        <taxon>Streptophyta</taxon>
        <taxon>Embryophyta</taxon>
        <taxon>Tracheophyta</taxon>
        <taxon>Spermatophyta</taxon>
        <taxon>Magnoliopsida</taxon>
        <taxon>eudicotyledons</taxon>
        <taxon>Gunneridae</taxon>
        <taxon>Pentapetalae</taxon>
        <taxon>rosids</taxon>
        <taxon>fabids</taxon>
        <taxon>Cucurbitales</taxon>
        <taxon>Cucurbitaceae</taxon>
        <taxon>Cucurbiteae</taxon>
        <taxon>Cucurbita</taxon>
    </lineage>
</organism>